<gene>
    <name evidence="1" type="ORF">HNQ93_001756</name>
</gene>
<reference evidence="1 2" key="1">
    <citation type="submission" date="2020-08" db="EMBL/GenBank/DDBJ databases">
        <title>Genomic Encyclopedia of Type Strains, Phase IV (KMG-IV): sequencing the most valuable type-strain genomes for metagenomic binning, comparative biology and taxonomic classification.</title>
        <authorList>
            <person name="Goeker M."/>
        </authorList>
    </citation>
    <scope>NUCLEOTIDE SEQUENCE [LARGE SCALE GENOMIC DNA]</scope>
    <source>
        <strain evidence="1 2">DSM 26718</strain>
    </source>
</reference>
<evidence type="ECO:0000313" key="2">
    <source>
        <dbReference type="Proteomes" id="UP000532746"/>
    </source>
</evidence>
<dbReference type="EMBL" id="JACHGG010000002">
    <property type="protein sequence ID" value="MBB6058910.1"/>
    <property type="molecule type" value="Genomic_DNA"/>
</dbReference>
<name>A0A7W9WBY4_9BACT</name>
<proteinExistence type="predicted"/>
<accession>A0A7W9WBY4</accession>
<evidence type="ECO:0000313" key="1">
    <source>
        <dbReference type="EMBL" id="MBB6058910.1"/>
    </source>
</evidence>
<comment type="caution">
    <text evidence="1">The sequence shown here is derived from an EMBL/GenBank/DDBJ whole genome shotgun (WGS) entry which is preliminary data.</text>
</comment>
<protein>
    <submittedName>
        <fullName evidence="1">Uncharacterized protein</fullName>
    </submittedName>
</protein>
<dbReference type="AlphaFoldDB" id="A0A7W9WBY4"/>
<keyword evidence="2" id="KW-1185">Reference proteome</keyword>
<dbReference type="Proteomes" id="UP000532746">
    <property type="component" value="Unassembled WGS sequence"/>
</dbReference>
<sequence>MLGAGLSSNALAQVVVLPSFEPEYIVSVEKQNGRYLLLYNTVQRNLHSSFRDEKAEKAVLHTRRAEISPELATALARLWNRAIQQVRYPEPLVSMRSDGVSFVFMAFQAGVGERAGETWSPAAGSTMALLTGIVTDLKEVALAPQNKELQQRLLHYADLLDKQLQVP</sequence>
<organism evidence="1 2">
    <name type="scientific">Hymenobacter luteus</name>
    <dbReference type="NCBI Taxonomy" id="1411122"/>
    <lineage>
        <taxon>Bacteria</taxon>
        <taxon>Pseudomonadati</taxon>
        <taxon>Bacteroidota</taxon>
        <taxon>Cytophagia</taxon>
        <taxon>Cytophagales</taxon>
        <taxon>Hymenobacteraceae</taxon>
        <taxon>Hymenobacter</taxon>
    </lineage>
</organism>